<gene>
    <name evidence="2" type="ORF">BJ991_002046</name>
</gene>
<dbReference type="AlphaFoldDB" id="A0A7Y9KL90"/>
<dbReference type="Proteomes" id="UP000576969">
    <property type="component" value="Unassembled WGS sequence"/>
</dbReference>
<reference evidence="2 3" key="1">
    <citation type="submission" date="2020-07" db="EMBL/GenBank/DDBJ databases">
        <title>Sequencing the genomes of 1000 actinobacteria strains.</title>
        <authorList>
            <person name="Klenk H.-P."/>
        </authorList>
    </citation>
    <scope>NUCLEOTIDE SEQUENCE [LARGE SCALE GENOMIC DNA]</scope>
    <source>
        <strain evidence="2 3">DSM 24662</strain>
    </source>
</reference>
<organism evidence="2 3">
    <name type="scientific">Microbacterium immunditiarum</name>
    <dbReference type="NCBI Taxonomy" id="337480"/>
    <lineage>
        <taxon>Bacteria</taxon>
        <taxon>Bacillati</taxon>
        <taxon>Actinomycetota</taxon>
        <taxon>Actinomycetes</taxon>
        <taxon>Micrococcales</taxon>
        <taxon>Microbacteriaceae</taxon>
        <taxon>Microbacterium</taxon>
    </lineage>
</organism>
<dbReference type="PROSITE" id="PS51257">
    <property type="entry name" value="PROKAR_LIPOPROTEIN"/>
    <property type="match status" value="1"/>
</dbReference>
<protein>
    <recommendedName>
        <fullName evidence="4">Lipoprotein</fullName>
    </recommendedName>
</protein>
<comment type="caution">
    <text evidence="2">The sequence shown here is derived from an EMBL/GenBank/DDBJ whole genome shotgun (WGS) entry which is preliminary data.</text>
</comment>
<feature type="signal peptide" evidence="1">
    <location>
        <begin position="1"/>
        <end position="40"/>
    </location>
</feature>
<dbReference type="RefSeq" id="WP_179489694.1">
    <property type="nucleotide sequence ID" value="NZ_JACCBV010000001.1"/>
</dbReference>
<evidence type="ECO:0008006" key="4">
    <source>
        <dbReference type="Google" id="ProtNLM"/>
    </source>
</evidence>
<name>A0A7Y9KL90_9MICO</name>
<proteinExistence type="predicted"/>
<keyword evidence="1" id="KW-0732">Signal</keyword>
<evidence type="ECO:0000313" key="3">
    <source>
        <dbReference type="Proteomes" id="UP000576969"/>
    </source>
</evidence>
<keyword evidence="3" id="KW-1185">Reference proteome</keyword>
<sequence length="149" mass="15338">MALKSGPTGMGQMRSTRTTMMSSSLLGLVALLAGCSSSGATYSVLDGQAGPDDELPSVVVEGSDEIAFDTARYVGEHDDTRLWLARAERPDTVCLIVYPNDREWVVGCGAEGGAIGVGGPSGDFVVTPDGAPAPDDSLKVADNVFVATN</sequence>
<feature type="chain" id="PRO_5038969824" description="Lipoprotein" evidence="1">
    <location>
        <begin position="41"/>
        <end position="149"/>
    </location>
</feature>
<evidence type="ECO:0000256" key="1">
    <source>
        <dbReference type="SAM" id="SignalP"/>
    </source>
</evidence>
<accession>A0A7Y9KL90</accession>
<evidence type="ECO:0000313" key="2">
    <source>
        <dbReference type="EMBL" id="NYE20018.1"/>
    </source>
</evidence>
<dbReference type="EMBL" id="JACCBV010000001">
    <property type="protein sequence ID" value="NYE20018.1"/>
    <property type="molecule type" value="Genomic_DNA"/>
</dbReference>